<keyword evidence="2" id="KW-1185">Reference proteome</keyword>
<organism evidence="1 2">
    <name type="scientific">Hibiscus sabdariffa</name>
    <name type="common">roselle</name>
    <dbReference type="NCBI Taxonomy" id="183260"/>
    <lineage>
        <taxon>Eukaryota</taxon>
        <taxon>Viridiplantae</taxon>
        <taxon>Streptophyta</taxon>
        <taxon>Embryophyta</taxon>
        <taxon>Tracheophyta</taxon>
        <taxon>Spermatophyta</taxon>
        <taxon>Magnoliopsida</taxon>
        <taxon>eudicotyledons</taxon>
        <taxon>Gunneridae</taxon>
        <taxon>Pentapetalae</taxon>
        <taxon>rosids</taxon>
        <taxon>malvids</taxon>
        <taxon>Malvales</taxon>
        <taxon>Malvaceae</taxon>
        <taxon>Malvoideae</taxon>
        <taxon>Hibiscus</taxon>
    </lineage>
</organism>
<evidence type="ECO:0000313" key="2">
    <source>
        <dbReference type="Proteomes" id="UP001472677"/>
    </source>
</evidence>
<protein>
    <submittedName>
        <fullName evidence="1">Uncharacterized protein</fullName>
    </submittedName>
</protein>
<sequence length="104" mass="11325">MLRFGVCMMDGVHVPAGNLGIGRCCSRGMEDMVLHCARGGGVQRMFRWAMVGGGAARLGPHSPGYANGLTKMCKRSWGRNFSRLHLTCVSEGIPPTITRVNQYK</sequence>
<dbReference type="Proteomes" id="UP001472677">
    <property type="component" value="Unassembled WGS sequence"/>
</dbReference>
<dbReference type="EMBL" id="JBBPBM010000023">
    <property type="protein sequence ID" value="KAK8546024.1"/>
    <property type="molecule type" value="Genomic_DNA"/>
</dbReference>
<name>A0ABR2DSW3_9ROSI</name>
<proteinExistence type="predicted"/>
<comment type="caution">
    <text evidence="1">The sequence shown here is derived from an EMBL/GenBank/DDBJ whole genome shotgun (WGS) entry which is preliminary data.</text>
</comment>
<reference evidence="1 2" key="1">
    <citation type="journal article" date="2024" name="G3 (Bethesda)">
        <title>Genome assembly of Hibiscus sabdariffa L. provides insights into metabolisms of medicinal natural products.</title>
        <authorList>
            <person name="Kim T."/>
        </authorList>
    </citation>
    <scope>NUCLEOTIDE SEQUENCE [LARGE SCALE GENOMIC DNA]</scope>
    <source>
        <strain evidence="1">TK-2024</strain>
        <tissue evidence="1">Old leaves</tissue>
    </source>
</reference>
<evidence type="ECO:0000313" key="1">
    <source>
        <dbReference type="EMBL" id="KAK8546024.1"/>
    </source>
</evidence>
<gene>
    <name evidence="1" type="ORF">V6N12_026828</name>
</gene>
<accession>A0ABR2DSW3</accession>